<evidence type="ECO:0000256" key="3">
    <source>
        <dbReference type="ARBA" id="ARBA00022448"/>
    </source>
</evidence>
<name>A0ABS3XX36_9ACTN</name>
<dbReference type="PROSITE" id="PS51318">
    <property type="entry name" value="TAT"/>
    <property type="match status" value="1"/>
</dbReference>
<dbReference type="InterPro" id="IPR006311">
    <property type="entry name" value="TAT_signal"/>
</dbReference>
<dbReference type="SUPFAM" id="SSF53807">
    <property type="entry name" value="Helical backbone' metal receptor"/>
    <property type="match status" value="1"/>
</dbReference>
<evidence type="ECO:0000256" key="4">
    <source>
        <dbReference type="ARBA" id="ARBA00022729"/>
    </source>
</evidence>
<comment type="subcellular location">
    <subcellularLocation>
        <location evidence="1">Cell envelope</location>
    </subcellularLocation>
</comment>
<evidence type="ECO:0000259" key="6">
    <source>
        <dbReference type="PROSITE" id="PS50983"/>
    </source>
</evidence>
<dbReference type="GeneID" id="96260294"/>
<dbReference type="PANTHER" id="PTHR30532">
    <property type="entry name" value="IRON III DICITRATE-BINDING PERIPLASMIC PROTEIN"/>
    <property type="match status" value="1"/>
</dbReference>
<dbReference type="Pfam" id="PF01497">
    <property type="entry name" value="Peripla_BP_2"/>
    <property type="match status" value="1"/>
</dbReference>
<evidence type="ECO:0000256" key="1">
    <source>
        <dbReference type="ARBA" id="ARBA00004196"/>
    </source>
</evidence>
<reference evidence="7 8" key="1">
    <citation type="submission" date="2021-02" db="EMBL/GenBank/DDBJ databases">
        <title>Streptomyces spirodelae sp. nov., isolated from duckweed.</title>
        <authorList>
            <person name="Saimee Y."/>
            <person name="Duangmal K."/>
        </authorList>
    </citation>
    <scope>NUCLEOTIDE SEQUENCE [LARGE SCALE GENOMIC DNA]</scope>
    <source>
        <strain evidence="7 8">DSM 42105</strain>
    </source>
</reference>
<accession>A0ABS3XX36</accession>
<comment type="caution">
    <text evidence="7">The sequence shown here is derived from an EMBL/GenBank/DDBJ whole genome shotgun (WGS) entry which is preliminary data.</text>
</comment>
<dbReference type="PROSITE" id="PS51257">
    <property type="entry name" value="PROKAR_LIPOPROTEIN"/>
    <property type="match status" value="1"/>
</dbReference>
<proteinExistence type="inferred from homology"/>
<sequence length="348" mass="37656">MHPATSRPAALPTPSRRRLLTAGGALALAPLLSACGDNKDSGSRAGGDAEGGAWSFKDDRGRTAKSGHRPKRIVAYVSTAAALYDYGIECTGIFGPSKPVGGKPNPQVGDMDVADLTSLGTAFGRFDLEKYAALKPDLLVSNMFPAPDLWYVPPESKKKIEKLAPTVGIDIARTSLLDPLKRTAELAESLGADMGAKKVTDAKARFDKAAKTLRAAAKAKGGLKVMAITGDPDNLYVAVPDSYSDLNYFKDLGVQFVEGKKSDKFGFWEFLSWEKADKYHADLIMVDNRSTAPSRKKLREKATWRELPAVEADQLTPWSMEERFSYAGFAPVLERLAAAVDKSKRLKA</sequence>
<evidence type="ECO:0000313" key="8">
    <source>
        <dbReference type="Proteomes" id="UP000721954"/>
    </source>
</evidence>
<keyword evidence="4" id="KW-0732">Signal</keyword>
<feature type="domain" description="Fe/B12 periplasmic-binding" evidence="6">
    <location>
        <begin position="71"/>
        <end position="348"/>
    </location>
</feature>
<dbReference type="InterPro" id="IPR051313">
    <property type="entry name" value="Bact_iron-sidero_bind"/>
</dbReference>
<feature type="region of interest" description="Disordered" evidence="5">
    <location>
        <begin position="39"/>
        <end position="68"/>
    </location>
</feature>
<dbReference type="Gene3D" id="3.40.50.1980">
    <property type="entry name" value="Nitrogenase molybdenum iron protein domain"/>
    <property type="match status" value="2"/>
</dbReference>
<keyword evidence="3" id="KW-0813">Transport</keyword>
<dbReference type="PROSITE" id="PS50983">
    <property type="entry name" value="FE_B12_PBP"/>
    <property type="match status" value="1"/>
</dbReference>
<dbReference type="Proteomes" id="UP000721954">
    <property type="component" value="Unassembled WGS sequence"/>
</dbReference>
<gene>
    <name evidence="7" type="ORF">JW613_16925</name>
</gene>
<protein>
    <submittedName>
        <fullName evidence="7">ABC transporter substrate-binding protein</fullName>
    </submittedName>
</protein>
<dbReference type="RefSeq" id="WP_209211637.1">
    <property type="nucleotide sequence ID" value="NZ_JAFFZM010000009.1"/>
</dbReference>
<keyword evidence="8" id="KW-1185">Reference proteome</keyword>
<comment type="similarity">
    <text evidence="2">Belongs to the bacterial solute-binding protein 8 family.</text>
</comment>
<evidence type="ECO:0000256" key="2">
    <source>
        <dbReference type="ARBA" id="ARBA00008814"/>
    </source>
</evidence>
<dbReference type="PANTHER" id="PTHR30532:SF24">
    <property type="entry name" value="FERRIC ENTEROBACTIN-BINDING PERIPLASMIC PROTEIN FEPB"/>
    <property type="match status" value="1"/>
</dbReference>
<evidence type="ECO:0000313" key="7">
    <source>
        <dbReference type="EMBL" id="MBO8199964.1"/>
    </source>
</evidence>
<dbReference type="EMBL" id="JAFFZM010000009">
    <property type="protein sequence ID" value="MBO8199964.1"/>
    <property type="molecule type" value="Genomic_DNA"/>
</dbReference>
<organism evidence="7 8">
    <name type="scientific">Streptomyces smyrnaeus</name>
    <dbReference type="NCBI Taxonomy" id="1387713"/>
    <lineage>
        <taxon>Bacteria</taxon>
        <taxon>Bacillati</taxon>
        <taxon>Actinomycetota</taxon>
        <taxon>Actinomycetes</taxon>
        <taxon>Kitasatosporales</taxon>
        <taxon>Streptomycetaceae</taxon>
        <taxon>Streptomyces</taxon>
    </lineage>
</organism>
<evidence type="ECO:0000256" key="5">
    <source>
        <dbReference type="SAM" id="MobiDB-lite"/>
    </source>
</evidence>
<dbReference type="InterPro" id="IPR002491">
    <property type="entry name" value="ABC_transptr_periplasmic_BD"/>
</dbReference>